<protein>
    <recommendedName>
        <fullName evidence="8">Putative transcription factor kapC</fullName>
    </recommendedName>
</protein>
<dbReference type="InterPro" id="IPR050936">
    <property type="entry name" value="AP-1-like"/>
</dbReference>
<dbReference type="CDD" id="cd14688">
    <property type="entry name" value="bZIP_YAP"/>
    <property type="match status" value="1"/>
</dbReference>
<feature type="region of interest" description="Disordered" evidence="10">
    <location>
        <begin position="1"/>
        <end position="64"/>
    </location>
</feature>
<keyword evidence="5" id="KW-0238">DNA-binding</keyword>
<comment type="similarity">
    <text evidence="3">Belongs to the bZIP family.</text>
</comment>
<sequence length="170" mass="19809">MFSTPLGLHLNTAPSSSATPISRYTKPGDNHHYHEQQEPHQSSKRPVSSSKRAAQNRAAQRAFRQRKDQYIKGLEKRVQQLDQWGLELEWLRKENKFLLETIHELEKRLIQLTGQPLPQDHHYVPKHLFSSFTPILLRKPQDVGKFMIPWSASQAMTIQNDAMDDRRSYG</sequence>
<evidence type="ECO:0000313" key="13">
    <source>
        <dbReference type="Proteomes" id="UP000605846"/>
    </source>
</evidence>
<evidence type="ECO:0000256" key="4">
    <source>
        <dbReference type="ARBA" id="ARBA00023015"/>
    </source>
</evidence>
<evidence type="ECO:0000256" key="8">
    <source>
        <dbReference type="ARBA" id="ARBA00044067"/>
    </source>
</evidence>
<evidence type="ECO:0000256" key="1">
    <source>
        <dbReference type="ARBA" id="ARBA00004049"/>
    </source>
</evidence>
<dbReference type="OrthoDB" id="2593073at2759"/>
<dbReference type="Proteomes" id="UP000605846">
    <property type="component" value="Unassembled WGS sequence"/>
</dbReference>
<evidence type="ECO:0000256" key="5">
    <source>
        <dbReference type="ARBA" id="ARBA00023125"/>
    </source>
</evidence>
<evidence type="ECO:0000256" key="9">
    <source>
        <dbReference type="SAM" id="Coils"/>
    </source>
</evidence>
<keyword evidence="9" id="KW-0175">Coiled coil</keyword>
<dbReference type="SUPFAM" id="SSF57959">
    <property type="entry name" value="Leucine zipper domain"/>
    <property type="match status" value="1"/>
</dbReference>
<gene>
    <name evidence="12" type="ORF">EC973_002974</name>
</gene>
<dbReference type="InterPro" id="IPR046347">
    <property type="entry name" value="bZIP_sf"/>
</dbReference>
<organism evidence="12 13">
    <name type="scientific">Apophysomyces ossiformis</name>
    <dbReference type="NCBI Taxonomy" id="679940"/>
    <lineage>
        <taxon>Eukaryota</taxon>
        <taxon>Fungi</taxon>
        <taxon>Fungi incertae sedis</taxon>
        <taxon>Mucoromycota</taxon>
        <taxon>Mucoromycotina</taxon>
        <taxon>Mucoromycetes</taxon>
        <taxon>Mucorales</taxon>
        <taxon>Mucorineae</taxon>
        <taxon>Mucoraceae</taxon>
        <taxon>Apophysomyces</taxon>
    </lineage>
</organism>
<reference evidence="12" key="1">
    <citation type="submission" date="2020-01" db="EMBL/GenBank/DDBJ databases">
        <title>Genome Sequencing of Three Apophysomyces-Like Fungal Strains Confirms a Novel Fungal Genus in the Mucoromycota with divergent Burkholderia-like Endosymbiotic Bacteria.</title>
        <authorList>
            <person name="Stajich J.E."/>
            <person name="Macias A.M."/>
            <person name="Carter-House D."/>
            <person name="Lovett B."/>
            <person name="Kasson L.R."/>
            <person name="Berry K."/>
            <person name="Grigoriev I."/>
            <person name="Chang Y."/>
            <person name="Spatafora J."/>
            <person name="Kasson M.T."/>
        </authorList>
    </citation>
    <scope>NUCLEOTIDE SEQUENCE</scope>
    <source>
        <strain evidence="12">NRRL A-21654</strain>
    </source>
</reference>
<feature type="compositionally biased region" description="Low complexity" evidence="10">
    <location>
        <begin position="52"/>
        <end position="62"/>
    </location>
</feature>
<dbReference type="AlphaFoldDB" id="A0A8H7BN05"/>
<comment type="subcellular location">
    <subcellularLocation>
        <location evidence="2">Nucleus</location>
    </subcellularLocation>
</comment>
<proteinExistence type="inferred from homology"/>
<dbReference type="PANTHER" id="PTHR40621:SF11">
    <property type="entry name" value="TRANSCRIPTION FACTOR KAPC-RELATED"/>
    <property type="match status" value="1"/>
</dbReference>
<dbReference type="EMBL" id="JABAYA010000189">
    <property type="protein sequence ID" value="KAF7722550.1"/>
    <property type="molecule type" value="Genomic_DNA"/>
</dbReference>
<comment type="caution">
    <text evidence="12">The sequence shown here is derived from an EMBL/GenBank/DDBJ whole genome shotgun (WGS) entry which is preliminary data.</text>
</comment>
<dbReference type="GO" id="GO:0000976">
    <property type="term" value="F:transcription cis-regulatory region binding"/>
    <property type="evidence" value="ECO:0007669"/>
    <property type="project" value="InterPro"/>
</dbReference>
<comment type="function">
    <text evidence="1">Putative transcription factor.</text>
</comment>
<feature type="compositionally biased region" description="Polar residues" evidence="10">
    <location>
        <begin position="12"/>
        <end position="22"/>
    </location>
</feature>
<feature type="coiled-coil region" evidence="9">
    <location>
        <begin position="88"/>
        <end position="115"/>
    </location>
</feature>
<dbReference type="Pfam" id="PF00170">
    <property type="entry name" value="bZIP_1"/>
    <property type="match status" value="1"/>
</dbReference>
<evidence type="ECO:0000256" key="2">
    <source>
        <dbReference type="ARBA" id="ARBA00004123"/>
    </source>
</evidence>
<dbReference type="InterPro" id="IPR004827">
    <property type="entry name" value="bZIP"/>
</dbReference>
<name>A0A8H7BN05_9FUNG</name>
<evidence type="ECO:0000259" key="11">
    <source>
        <dbReference type="PROSITE" id="PS00036"/>
    </source>
</evidence>
<keyword evidence="13" id="KW-1185">Reference proteome</keyword>
<accession>A0A8H7BN05</accession>
<evidence type="ECO:0000256" key="3">
    <source>
        <dbReference type="ARBA" id="ARBA00007163"/>
    </source>
</evidence>
<evidence type="ECO:0000256" key="6">
    <source>
        <dbReference type="ARBA" id="ARBA00023163"/>
    </source>
</evidence>
<dbReference type="SMART" id="SM00338">
    <property type="entry name" value="BRLZ"/>
    <property type="match status" value="1"/>
</dbReference>
<feature type="compositionally biased region" description="Basic and acidic residues" evidence="10">
    <location>
        <begin position="26"/>
        <end position="38"/>
    </location>
</feature>
<dbReference type="GO" id="GO:0001228">
    <property type="term" value="F:DNA-binding transcription activator activity, RNA polymerase II-specific"/>
    <property type="evidence" value="ECO:0007669"/>
    <property type="project" value="TreeGrafter"/>
</dbReference>
<dbReference type="PROSITE" id="PS00036">
    <property type="entry name" value="BZIP_BASIC"/>
    <property type="match status" value="1"/>
</dbReference>
<feature type="domain" description="BZIP" evidence="11">
    <location>
        <begin position="51"/>
        <end position="66"/>
    </location>
</feature>
<dbReference type="Gene3D" id="1.20.5.170">
    <property type="match status" value="1"/>
</dbReference>
<dbReference type="GO" id="GO:0090575">
    <property type="term" value="C:RNA polymerase II transcription regulator complex"/>
    <property type="evidence" value="ECO:0007669"/>
    <property type="project" value="TreeGrafter"/>
</dbReference>
<evidence type="ECO:0000256" key="7">
    <source>
        <dbReference type="ARBA" id="ARBA00023242"/>
    </source>
</evidence>
<evidence type="ECO:0000313" key="12">
    <source>
        <dbReference type="EMBL" id="KAF7722550.1"/>
    </source>
</evidence>
<keyword evidence="4" id="KW-0805">Transcription regulation</keyword>
<evidence type="ECO:0000256" key="10">
    <source>
        <dbReference type="SAM" id="MobiDB-lite"/>
    </source>
</evidence>
<keyword evidence="6" id="KW-0804">Transcription</keyword>
<keyword evidence="7" id="KW-0539">Nucleus</keyword>
<dbReference type="PANTHER" id="PTHR40621">
    <property type="entry name" value="TRANSCRIPTION FACTOR KAPC-RELATED"/>
    <property type="match status" value="1"/>
</dbReference>